<evidence type="ECO:0000313" key="6">
    <source>
        <dbReference type="EMBL" id="RCL74639.1"/>
    </source>
</evidence>
<dbReference type="GO" id="GO:0033281">
    <property type="term" value="C:TAT protein transport complex"/>
    <property type="evidence" value="ECO:0007669"/>
    <property type="project" value="UniProtKB-UniRule"/>
</dbReference>
<accession>A0A368DS48</accession>
<dbReference type="Pfam" id="PF00902">
    <property type="entry name" value="TatC"/>
    <property type="match status" value="1"/>
</dbReference>
<comment type="function">
    <text evidence="5">Part of the twin-arginine translocation (Tat) system that transports large folded proteins containing a characteristic twin-arginine motif in their signal peptide across membranes. Together with TatB, TatC is part of a receptor directly interacting with Tat signal peptides.</text>
</comment>
<dbReference type="PANTHER" id="PTHR30371:SF0">
    <property type="entry name" value="SEC-INDEPENDENT PROTEIN TRANSLOCASE PROTEIN TATC, CHLOROPLASTIC-RELATED"/>
    <property type="match status" value="1"/>
</dbReference>
<keyword evidence="5" id="KW-0811">Translocation</keyword>
<evidence type="ECO:0000313" key="7">
    <source>
        <dbReference type="Proteomes" id="UP000253570"/>
    </source>
</evidence>
<keyword evidence="3 5" id="KW-1133">Transmembrane helix</keyword>
<feature type="transmembrane region" description="Helical" evidence="5">
    <location>
        <begin position="239"/>
        <end position="259"/>
    </location>
</feature>
<organism evidence="6 7">
    <name type="scientific">PS1 clade bacterium</name>
    <dbReference type="NCBI Taxonomy" id="2175152"/>
    <lineage>
        <taxon>Bacteria</taxon>
        <taxon>Pseudomonadati</taxon>
        <taxon>Pseudomonadota</taxon>
        <taxon>Alphaproteobacteria</taxon>
        <taxon>PS1 clade</taxon>
    </lineage>
</organism>
<feature type="transmembrane region" description="Helical" evidence="5">
    <location>
        <begin position="91"/>
        <end position="112"/>
    </location>
</feature>
<feature type="transmembrane region" description="Helical" evidence="5">
    <location>
        <begin position="26"/>
        <end position="42"/>
    </location>
</feature>
<evidence type="ECO:0000256" key="5">
    <source>
        <dbReference type="HAMAP-Rule" id="MF_00902"/>
    </source>
</evidence>
<dbReference type="HAMAP" id="MF_00902">
    <property type="entry name" value="TatC"/>
    <property type="match status" value="1"/>
</dbReference>
<evidence type="ECO:0000256" key="1">
    <source>
        <dbReference type="ARBA" id="ARBA00004141"/>
    </source>
</evidence>
<comment type="subunit">
    <text evidence="5">The Tat system comprises two distinct complexes: a TatABC complex, containing multiple copies of TatA, TatB and TatC subunits, and a separate TatA complex, containing only TatA subunits. Substrates initially bind to the TatABC complex, which probably triggers association of the separate TatA complex to form the active translocon.</text>
</comment>
<keyword evidence="5" id="KW-1003">Cell membrane</keyword>
<reference evidence="6 7" key="1">
    <citation type="journal article" date="2018" name="Microbiome">
        <title>Fine metagenomic profile of the Mediterranean stratified and mixed water columns revealed by assembly and recruitment.</title>
        <authorList>
            <person name="Haro-Moreno J.M."/>
            <person name="Lopez-Perez M."/>
            <person name="De La Torre J.R."/>
            <person name="Picazo A."/>
            <person name="Camacho A."/>
            <person name="Rodriguez-Valera F."/>
        </authorList>
    </citation>
    <scope>NUCLEOTIDE SEQUENCE [LARGE SCALE GENOMIC DNA]</scope>
    <source>
        <strain evidence="6">MED-G57</strain>
    </source>
</reference>
<comment type="caution">
    <text evidence="6">The sequence shown here is derived from an EMBL/GenBank/DDBJ whole genome shotgun (WGS) entry which is preliminary data.</text>
</comment>
<evidence type="ECO:0000256" key="2">
    <source>
        <dbReference type="ARBA" id="ARBA00022692"/>
    </source>
</evidence>
<evidence type="ECO:0000256" key="3">
    <source>
        <dbReference type="ARBA" id="ARBA00022989"/>
    </source>
</evidence>
<dbReference type="EMBL" id="QOQD01000001">
    <property type="protein sequence ID" value="RCL74639.1"/>
    <property type="molecule type" value="Genomic_DNA"/>
</dbReference>
<protein>
    <recommendedName>
        <fullName evidence="5">Sec-independent protein translocase protein TatC</fullName>
    </recommendedName>
</protein>
<comment type="subcellular location">
    <subcellularLocation>
        <location evidence="5">Cell membrane</location>
        <topology evidence="5">Multi-pass membrane protein</topology>
    </subcellularLocation>
    <subcellularLocation>
        <location evidence="1">Membrane</location>
        <topology evidence="1">Multi-pass membrane protein</topology>
    </subcellularLocation>
</comment>
<keyword evidence="5" id="KW-0813">Transport</keyword>
<keyword evidence="4 5" id="KW-0472">Membrane</keyword>
<dbReference type="AlphaFoldDB" id="A0A368DS48"/>
<feature type="transmembrane region" description="Helical" evidence="5">
    <location>
        <begin position="218"/>
        <end position="233"/>
    </location>
</feature>
<dbReference type="InterPro" id="IPR019820">
    <property type="entry name" value="Sec-indep_translocase_CS"/>
</dbReference>
<comment type="similarity">
    <text evidence="5">Belongs to the TatC family.</text>
</comment>
<name>A0A368DS48_9PROT</name>
<evidence type="ECO:0000256" key="4">
    <source>
        <dbReference type="ARBA" id="ARBA00023136"/>
    </source>
</evidence>
<feature type="transmembrane region" description="Helical" evidence="5">
    <location>
        <begin position="49"/>
        <end position="66"/>
    </location>
</feature>
<dbReference type="GO" id="GO:0009977">
    <property type="term" value="F:proton motive force dependent protein transmembrane transporter activity"/>
    <property type="evidence" value="ECO:0007669"/>
    <property type="project" value="TreeGrafter"/>
</dbReference>
<keyword evidence="2 5" id="KW-0812">Transmembrane</keyword>
<keyword evidence="5" id="KW-0653">Protein transport</keyword>
<dbReference type="NCBIfam" id="TIGR00945">
    <property type="entry name" value="tatC"/>
    <property type="match status" value="1"/>
</dbReference>
<dbReference type="PANTHER" id="PTHR30371">
    <property type="entry name" value="SEC-INDEPENDENT PROTEIN TRANSLOCASE PROTEIN TATC"/>
    <property type="match status" value="1"/>
</dbReference>
<feature type="transmembrane region" description="Helical" evidence="5">
    <location>
        <begin position="180"/>
        <end position="206"/>
    </location>
</feature>
<gene>
    <name evidence="5 6" type="primary">tatC</name>
    <name evidence="6" type="ORF">DBW71_00390</name>
</gene>
<dbReference type="GO" id="GO:0065002">
    <property type="term" value="P:intracellular protein transmembrane transport"/>
    <property type="evidence" value="ECO:0007669"/>
    <property type="project" value="TreeGrafter"/>
</dbReference>
<dbReference type="GO" id="GO:0043953">
    <property type="term" value="P:protein transport by the Tat complex"/>
    <property type="evidence" value="ECO:0007669"/>
    <property type="project" value="UniProtKB-UniRule"/>
</dbReference>
<feature type="transmembrane region" description="Helical" evidence="5">
    <location>
        <begin position="124"/>
        <end position="146"/>
    </location>
</feature>
<proteinExistence type="inferred from homology"/>
<dbReference type="Proteomes" id="UP000253570">
    <property type="component" value="Unassembled WGS sequence"/>
</dbReference>
<dbReference type="InterPro" id="IPR002033">
    <property type="entry name" value="TatC"/>
</dbReference>
<sequence length="264" mass="30793">MAEKEDDFLSKKMSILDHLAELRTRLIYSFILFILVFFISLIKFKISDFHISIAQLIYIFLQQPLADILDERGGRMIFTALHEGFFTQIKVGFYIALFVSLPIILVQIWKYISPGLYKNERKIFLPFMIATPFLFLLSFLMVYYIVMPLAWQFFLSFELTSNQIGLPIEVEPRISEYLALVMRLILAFGICFQLPILILLLVKVGIIDVKWLSKNRKYCILFSFIIAAILTPPDVISQFLLALPLILLYEISIVLARFIKKEKK</sequence>
<dbReference type="PRINTS" id="PR01840">
    <property type="entry name" value="TATCFAMILY"/>
</dbReference>
<dbReference type="PROSITE" id="PS01218">
    <property type="entry name" value="TATC"/>
    <property type="match status" value="1"/>
</dbReference>